<dbReference type="InterPro" id="IPR020843">
    <property type="entry name" value="ER"/>
</dbReference>
<sequence>MPSTTKVIILANPPTGAILSDTFLVQNQDLPPLEDGQVLLKAIALNNLPAQRTWMDIYVPPILKGEVVRAPGLGEVVESRSDQLKVGQQVSAFMDWREYKVITPEEIMGVAPPGSGFLALTALGVNGLTAWAGAFREMDLKPEHTLVVSGAAGSVGSCLVQIAKHVVGCKRVVGIASKGKCDWVKSLGADECVDYKSASFAEDLKAALPEESDFFFDNVGGEVLDEVLKRVKRFGHITVCGAISGYHGKPLQLTNWREVIYNRYTIRGYIVTDYAKDFGQAVGELMQWVQEGEIKVDKETVVEAKFEDIPKVWGRLFTGETQGTLVTKLV</sequence>
<dbReference type="EMBL" id="JAKWFO010000001">
    <property type="protein sequence ID" value="KAI9639199.1"/>
    <property type="molecule type" value="Genomic_DNA"/>
</dbReference>
<evidence type="ECO:0000313" key="3">
    <source>
        <dbReference type="EMBL" id="KAI9639199.1"/>
    </source>
</evidence>
<evidence type="ECO:0000313" key="4">
    <source>
        <dbReference type="Proteomes" id="UP001164286"/>
    </source>
</evidence>
<dbReference type="Gene3D" id="3.90.180.10">
    <property type="entry name" value="Medium-chain alcohol dehydrogenases, catalytic domain"/>
    <property type="match status" value="1"/>
</dbReference>
<dbReference type="InterPro" id="IPR013149">
    <property type="entry name" value="ADH-like_C"/>
</dbReference>
<gene>
    <name evidence="3" type="ORF">MKK02DRAFT_39490</name>
</gene>
<dbReference type="InterPro" id="IPR036291">
    <property type="entry name" value="NAD(P)-bd_dom_sf"/>
</dbReference>
<dbReference type="GO" id="GO:0016628">
    <property type="term" value="F:oxidoreductase activity, acting on the CH-CH group of donors, NAD or NADP as acceptor"/>
    <property type="evidence" value="ECO:0007669"/>
    <property type="project" value="InterPro"/>
</dbReference>
<dbReference type="InterPro" id="IPR011032">
    <property type="entry name" value="GroES-like_sf"/>
</dbReference>
<evidence type="ECO:0000256" key="1">
    <source>
        <dbReference type="ARBA" id="ARBA00023002"/>
    </source>
</evidence>
<comment type="caution">
    <text evidence="3">The sequence shown here is derived from an EMBL/GenBank/DDBJ whole genome shotgun (WGS) entry which is preliminary data.</text>
</comment>
<protein>
    <recommendedName>
        <fullName evidence="2">Enoyl reductase (ER) domain-containing protein</fullName>
    </recommendedName>
</protein>
<organism evidence="3 4">
    <name type="scientific">Dioszegia hungarica</name>
    <dbReference type="NCBI Taxonomy" id="4972"/>
    <lineage>
        <taxon>Eukaryota</taxon>
        <taxon>Fungi</taxon>
        <taxon>Dikarya</taxon>
        <taxon>Basidiomycota</taxon>
        <taxon>Agaricomycotina</taxon>
        <taxon>Tremellomycetes</taxon>
        <taxon>Tremellales</taxon>
        <taxon>Bulleribasidiaceae</taxon>
        <taxon>Dioszegia</taxon>
    </lineage>
</organism>
<dbReference type="PANTHER" id="PTHR43205">
    <property type="entry name" value="PROSTAGLANDIN REDUCTASE"/>
    <property type="match status" value="1"/>
</dbReference>
<dbReference type="FunFam" id="3.40.50.720:FF:000121">
    <property type="entry name" value="Prostaglandin reductase 2"/>
    <property type="match status" value="1"/>
</dbReference>
<evidence type="ECO:0000259" key="2">
    <source>
        <dbReference type="SMART" id="SM00829"/>
    </source>
</evidence>
<reference evidence="3" key="1">
    <citation type="journal article" date="2022" name="G3 (Bethesda)">
        <title>High quality genome of the basidiomycete yeast Dioszegia hungarica PDD-24b-2 isolated from cloud water.</title>
        <authorList>
            <person name="Jarrige D."/>
            <person name="Haridas S."/>
            <person name="Bleykasten-Grosshans C."/>
            <person name="Joly M."/>
            <person name="Nadalig T."/>
            <person name="Sancelme M."/>
            <person name="Vuilleumier S."/>
            <person name="Grigoriev I.V."/>
            <person name="Amato P."/>
            <person name="Bringel F."/>
        </authorList>
    </citation>
    <scope>NUCLEOTIDE SEQUENCE</scope>
    <source>
        <strain evidence="3">PDD-24b-2</strain>
    </source>
</reference>
<accession>A0AA38HGM4</accession>
<dbReference type="RefSeq" id="XP_052948976.1">
    <property type="nucleotide sequence ID" value="XM_053090622.1"/>
</dbReference>
<dbReference type="SMART" id="SM00829">
    <property type="entry name" value="PKS_ER"/>
    <property type="match status" value="1"/>
</dbReference>
<proteinExistence type="predicted"/>
<dbReference type="InterPro" id="IPR045010">
    <property type="entry name" value="MDR_fam"/>
</dbReference>
<dbReference type="GeneID" id="77729827"/>
<keyword evidence="1" id="KW-0560">Oxidoreductase</keyword>
<dbReference type="SUPFAM" id="SSF50129">
    <property type="entry name" value="GroES-like"/>
    <property type="match status" value="1"/>
</dbReference>
<dbReference type="Proteomes" id="UP001164286">
    <property type="component" value="Unassembled WGS sequence"/>
</dbReference>
<dbReference type="SUPFAM" id="SSF51735">
    <property type="entry name" value="NAD(P)-binding Rossmann-fold domains"/>
    <property type="match status" value="1"/>
</dbReference>
<dbReference type="Gene3D" id="3.40.50.720">
    <property type="entry name" value="NAD(P)-binding Rossmann-like Domain"/>
    <property type="match status" value="1"/>
</dbReference>
<dbReference type="InterPro" id="IPR041694">
    <property type="entry name" value="ADH_N_2"/>
</dbReference>
<feature type="domain" description="Enoyl reductase (ER)" evidence="2">
    <location>
        <begin position="16"/>
        <end position="327"/>
    </location>
</feature>
<dbReference type="CDD" id="cd05288">
    <property type="entry name" value="PGDH"/>
    <property type="match status" value="1"/>
</dbReference>
<dbReference type="PANTHER" id="PTHR43205:SF19">
    <property type="entry name" value="ENOYL REDUCTASE (ER) DOMAIN-CONTAINING PROTEIN"/>
    <property type="match status" value="1"/>
</dbReference>
<keyword evidence="4" id="KW-1185">Reference proteome</keyword>
<dbReference type="Pfam" id="PF00107">
    <property type="entry name" value="ADH_zinc_N"/>
    <property type="match status" value="1"/>
</dbReference>
<dbReference type="Pfam" id="PF16884">
    <property type="entry name" value="ADH_N_2"/>
    <property type="match status" value="1"/>
</dbReference>
<dbReference type="AlphaFoldDB" id="A0AA38HGM4"/>
<name>A0AA38HGM4_9TREE</name>